<dbReference type="EMBL" id="CM042056">
    <property type="protein sequence ID" value="KAI3696615.1"/>
    <property type="molecule type" value="Genomic_DNA"/>
</dbReference>
<reference evidence="2" key="1">
    <citation type="journal article" date="2022" name="Mol. Ecol. Resour.">
        <title>The genomes of chicory, endive, great burdock and yacon provide insights into Asteraceae palaeo-polyploidization history and plant inulin production.</title>
        <authorList>
            <person name="Fan W."/>
            <person name="Wang S."/>
            <person name="Wang H."/>
            <person name="Wang A."/>
            <person name="Jiang F."/>
            <person name="Liu H."/>
            <person name="Zhao H."/>
            <person name="Xu D."/>
            <person name="Zhang Y."/>
        </authorList>
    </citation>
    <scope>NUCLEOTIDE SEQUENCE [LARGE SCALE GENOMIC DNA]</scope>
    <source>
        <strain evidence="2">cv. Niubang</strain>
    </source>
</reference>
<sequence>MFVNFWDGNLIISTCGLCLLLCDFLHQLTKSIGFLSIAVADDDWKPYSNLLMRAWGDGLIDKMLFYHSDNSLLCKTVLIFRARFQEKKIIMAKQWEATLLFRGIWRKIFLEMVRSEITSLVRGPEVENGTGSTYPSRLSFEVEAVVPGECLLEENSDGFTPDKVFENNHKQLVEAGRKWMKLTVTQCIVVAGLVATVAYSTNFTFLGDTTITGILSSVVAIHS</sequence>
<keyword evidence="2" id="KW-1185">Reference proteome</keyword>
<evidence type="ECO:0000313" key="1">
    <source>
        <dbReference type="EMBL" id="KAI3696615.1"/>
    </source>
</evidence>
<reference evidence="1 2" key="2">
    <citation type="journal article" date="2022" name="Mol. Ecol. Resour.">
        <title>The genomes of chicory, endive, great burdock and yacon provide insights into Asteraceae paleo-polyploidization history and plant inulin production.</title>
        <authorList>
            <person name="Fan W."/>
            <person name="Wang S."/>
            <person name="Wang H."/>
            <person name="Wang A."/>
            <person name="Jiang F."/>
            <person name="Liu H."/>
            <person name="Zhao H."/>
            <person name="Xu D."/>
            <person name="Zhang Y."/>
        </authorList>
    </citation>
    <scope>NUCLEOTIDE SEQUENCE [LARGE SCALE GENOMIC DNA]</scope>
    <source>
        <strain evidence="2">cv. Niubang</strain>
    </source>
</reference>
<comment type="caution">
    <text evidence="1">The sequence shown here is derived from an EMBL/GenBank/DDBJ whole genome shotgun (WGS) entry which is preliminary data.</text>
</comment>
<dbReference type="Proteomes" id="UP001055879">
    <property type="component" value="Linkage Group LG10"/>
</dbReference>
<proteinExistence type="predicted"/>
<evidence type="ECO:0000313" key="2">
    <source>
        <dbReference type="Proteomes" id="UP001055879"/>
    </source>
</evidence>
<accession>A0ACB8ZH28</accession>
<organism evidence="1 2">
    <name type="scientific">Arctium lappa</name>
    <name type="common">Greater burdock</name>
    <name type="synonym">Lappa major</name>
    <dbReference type="NCBI Taxonomy" id="4217"/>
    <lineage>
        <taxon>Eukaryota</taxon>
        <taxon>Viridiplantae</taxon>
        <taxon>Streptophyta</taxon>
        <taxon>Embryophyta</taxon>
        <taxon>Tracheophyta</taxon>
        <taxon>Spermatophyta</taxon>
        <taxon>Magnoliopsida</taxon>
        <taxon>eudicotyledons</taxon>
        <taxon>Gunneridae</taxon>
        <taxon>Pentapetalae</taxon>
        <taxon>asterids</taxon>
        <taxon>campanulids</taxon>
        <taxon>Asterales</taxon>
        <taxon>Asteraceae</taxon>
        <taxon>Carduoideae</taxon>
        <taxon>Cardueae</taxon>
        <taxon>Arctiinae</taxon>
        <taxon>Arctium</taxon>
    </lineage>
</organism>
<gene>
    <name evidence="1" type="ORF">L6452_29039</name>
</gene>
<name>A0ACB8ZH28_ARCLA</name>
<protein>
    <submittedName>
        <fullName evidence="1">Uncharacterized protein</fullName>
    </submittedName>
</protein>